<dbReference type="AlphaFoldDB" id="A0A9W7XIY5"/>
<evidence type="ECO:0000256" key="1">
    <source>
        <dbReference type="ARBA" id="ARBA00005495"/>
    </source>
</evidence>
<reference evidence="6" key="1">
    <citation type="submission" date="2022-07" db="EMBL/GenBank/DDBJ databases">
        <title>Phylogenomic reconstructions and comparative analyses of Kickxellomycotina fungi.</title>
        <authorList>
            <person name="Reynolds N.K."/>
            <person name="Stajich J.E."/>
            <person name="Barry K."/>
            <person name="Grigoriev I.V."/>
            <person name="Crous P."/>
            <person name="Smith M.E."/>
        </authorList>
    </citation>
    <scope>NUCLEOTIDE SEQUENCE</scope>
    <source>
        <strain evidence="6">NBRC 105413</strain>
    </source>
</reference>
<gene>
    <name evidence="6" type="ORF">LPJ64_004133</name>
</gene>
<comment type="similarity">
    <text evidence="1">Belongs to the Gfa family.</text>
</comment>
<dbReference type="Proteomes" id="UP001145021">
    <property type="component" value="Unassembled WGS sequence"/>
</dbReference>
<dbReference type="InterPro" id="IPR006913">
    <property type="entry name" value="CENP-V/GFA"/>
</dbReference>
<evidence type="ECO:0000256" key="4">
    <source>
        <dbReference type="ARBA" id="ARBA00023239"/>
    </source>
</evidence>
<dbReference type="PANTHER" id="PTHR33337">
    <property type="entry name" value="GFA DOMAIN-CONTAINING PROTEIN"/>
    <property type="match status" value="1"/>
</dbReference>
<dbReference type="EMBL" id="JANBOH010000188">
    <property type="protein sequence ID" value="KAJ1644168.1"/>
    <property type="molecule type" value="Genomic_DNA"/>
</dbReference>
<dbReference type="PANTHER" id="PTHR33337:SF44">
    <property type="entry name" value="DUF636 DOMAIN PROTEIN (AFU_ORTHOLOGUE AFUA_1G09754)"/>
    <property type="match status" value="1"/>
</dbReference>
<evidence type="ECO:0000313" key="6">
    <source>
        <dbReference type="EMBL" id="KAJ1644168.1"/>
    </source>
</evidence>
<dbReference type="SUPFAM" id="SSF51316">
    <property type="entry name" value="Mss4-like"/>
    <property type="match status" value="1"/>
</dbReference>
<organism evidence="6 7">
    <name type="scientific">Coemansia asiatica</name>
    <dbReference type="NCBI Taxonomy" id="1052880"/>
    <lineage>
        <taxon>Eukaryota</taxon>
        <taxon>Fungi</taxon>
        <taxon>Fungi incertae sedis</taxon>
        <taxon>Zoopagomycota</taxon>
        <taxon>Kickxellomycotina</taxon>
        <taxon>Kickxellomycetes</taxon>
        <taxon>Kickxellales</taxon>
        <taxon>Kickxellaceae</taxon>
        <taxon>Coemansia</taxon>
    </lineage>
</organism>
<dbReference type="GO" id="GO:0016846">
    <property type="term" value="F:carbon-sulfur lyase activity"/>
    <property type="evidence" value="ECO:0007669"/>
    <property type="project" value="InterPro"/>
</dbReference>
<dbReference type="GO" id="GO:0046872">
    <property type="term" value="F:metal ion binding"/>
    <property type="evidence" value="ECO:0007669"/>
    <property type="project" value="UniProtKB-KW"/>
</dbReference>
<keyword evidence="4" id="KW-0456">Lyase</keyword>
<evidence type="ECO:0000259" key="5">
    <source>
        <dbReference type="PROSITE" id="PS51891"/>
    </source>
</evidence>
<accession>A0A9W7XIY5</accession>
<keyword evidence="3" id="KW-0862">Zinc</keyword>
<dbReference type="Gene3D" id="3.90.1590.10">
    <property type="entry name" value="glutathione-dependent formaldehyde- activating enzyme (gfa)"/>
    <property type="match status" value="1"/>
</dbReference>
<dbReference type="PROSITE" id="PS51891">
    <property type="entry name" value="CENP_V_GFA"/>
    <property type="match status" value="1"/>
</dbReference>
<keyword evidence="2" id="KW-0479">Metal-binding</keyword>
<name>A0A9W7XIY5_9FUNG</name>
<dbReference type="InterPro" id="IPR011057">
    <property type="entry name" value="Mss4-like_sf"/>
</dbReference>
<evidence type="ECO:0000313" key="7">
    <source>
        <dbReference type="Proteomes" id="UP001145021"/>
    </source>
</evidence>
<dbReference type="Pfam" id="PF04828">
    <property type="entry name" value="GFA"/>
    <property type="match status" value="1"/>
</dbReference>
<sequence length="169" mass="19364">MIHLKGSCHCGQVEFEFDSETPVPFMRCFCSICRKTSGGGGGYTANIMGLSKTLVITKGSDKIKSYRAIKDKTKPLEEQQQCQDRFFCPQCASYLWAYSDEWKQWIYPYASAIDTPMKPPPATASIMLESAAEWADPRKLPRRAELNQMFDEYPDFSLEMWHKEHGELV</sequence>
<protein>
    <recommendedName>
        <fullName evidence="5">CENP-V/GFA domain-containing protein</fullName>
    </recommendedName>
</protein>
<proteinExistence type="inferred from homology"/>
<comment type="caution">
    <text evidence="6">The sequence shown here is derived from an EMBL/GenBank/DDBJ whole genome shotgun (WGS) entry which is preliminary data.</text>
</comment>
<feature type="domain" description="CENP-V/GFA" evidence="5">
    <location>
        <begin position="4"/>
        <end position="162"/>
    </location>
</feature>
<evidence type="ECO:0000256" key="2">
    <source>
        <dbReference type="ARBA" id="ARBA00022723"/>
    </source>
</evidence>
<evidence type="ECO:0000256" key="3">
    <source>
        <dbReference type="ARBA" id="ARBA00022833"/>
    </source>
</evidence>
<keyword evidence="7" id="KW-1185">Reference proteome</keyword>